<evidence type="ECO:0000256" key="3">
    <source>
        <dbReference type="ARBA" id="ARBA00022478"/>
    </source>
</evidence>
<dbReference type="InterPro" id="IPR036898">
    <property type="entry name" value="RNA_pol_Rpb7-like_N_sf"/>
</dbReference>
<gene>
    <name evidence="11" type="ORF">INT43_006308</name>
</gene>
<evidence type="ECO:0000256" key="4">
    <source>
        <dbReference type="ARBA" id="ARBA00023163"/>
    </source>
</evidence>
<dbReference type="Proteomes" id="UP000654370">
    <property type="component" value="Unassembled WGS sequence"/>
</dbReference>
<proteinExistence type="inferred from homology"/>
<evidence type="ECO:0000256" key="8">
    <source>
        <dbReference type="ARBA" id="ARBA00077605"/>
    </source>
</evidence>
<dbReference type="NCBIfam" id="TIGR00448">
    <property type="entry name" value="rpoE"/>
    <property type="match status" value="1"/>
</dbReference>
<protein>
    <recommendedName>
        <fullName evidence="6">DNA-directed RNA polymerase III subunit RPC8</fullName>
    </recommendedName>
    <alternativeName>
        <fullName evidence="7">DNA-directed RNA polymerase III subunit rpc8</fullName>
    </alternativeName>
    <alternativeName>
        <fullName evidence="8">RNA polymerase III subunit C25</fullName>
    </alternativeName>
</protein>
<organism evidence="11 12">
    <name type="scientific">Mortierella isabellina</name>
    <name type="common">Filamentous fungus</name>
    <name type="synonym">Umbelopsis isabellina</name>
    <dbReference type="NCBI Taxonomy" id="91625"/>
    <lineage>
        <taxon>Eukaryota</taxon>
        <taxon>Fungi</taxon>
        <taxon>Fungi incertae sedis</taxon>
        <taxon>Mucoromycota</taxon>
        <taxon>Mucoromycotina</taxon>
        <taxon>Umbelopsidomycetes</taxon>
        <taxon>Umbelopsidales</taxon>
        <taxon>Umbelopsidaceae</taxon>
        <taxon>Umbelopsis</taxon>
    </lineage>
</organism>
<comment type="subcellular location">
    <subcellularLocation>
        <location evidence="1">Nucleus</location>
    </subcellularLocation>
</comment>
<dbReference type="AlphaFoldDB" id="A0A8H7PZV3"/>
<dbReference type="EMBL" id="JAEPQZ010000003">
    <property type="protein sequence ID" value="KAG2183303.1"/>
    <property type="molecule type" value="Genomic_DNA"/>
</dbReference>
<dbReference type="Gene3D" id="3.30.1490.120">
    <property type="entry name" value="RNA polymerase Rpb7-like, N-terminal domain"/>
    <property type="match status" value="1"/>
</dbReference>
<dbReference type="OrthoDB" id="10256606at2759"/>
<comment type="caution">
    <text evidence="11">The sequence shown here is derived from an EMBL/GenBank/DDBJ whole genome shotgun (WGS) entry which is preliminary data.</text>
</comment>
<dbReference type="GO" id="GO:0003899">
    <property type="term" value="F:DNA-directed RNA polymerase activity"/>
    <property type="evidence" value="ECO:0007669"/>
    <property type="project" value="InterPro"/>
</dbReference>
<dbReference type="Pfam" id="PF08292">
    <property type="entry name" value="RNA_pol_Rbc25"/>
    <property type="match status" value="1"/>
</dbReference>
<reference evidence="11" key="1">
    <citation type="submission" date="2020-12" db="EMBL/GenBank/DDBJ databases">
        <title>Metabolic potential, ecology and presence of endohyphal bacteria is reflected in genomic diversity of Mucoromycotina.</title>
        <authorList>
            <person name="Muszewska A."/>
            <person name="Okrasinska A."/>
            <person name="Steczkiewicz K."/>
            <person name="Drgas O."/>
            <person name="Orlowska M."/>
            <person name="Perlinska-Lenart U."/>
            <person name="Aleksandrzak-Piekarczyk T."/>
            <person name="Szatraj K."/>
            <person name="Zielenkiewicz U."/>
            <person name="Pilsyk S."/>
            <person name="Malc E."/>
            <person name="Mieczkowski P."/>
            <person name="Kruszewska J.S."/>
            <person name="Biernat P."/>
            <person name="Pawlowska J."/>
        </authorList>
    </citation>
    <scope>NUCLEOTIDE SEQUENCE</scope>
    <source>
        <strain evidence="11">WA0000067209</strain>
    </source>
</reference>
<keyword evidence="3" id="KW-0240">DNA-directed RNA polymerase</keyword>
<evidence type="ECO:0000259" key="10">
    <source>
        <dbReference type="Pfam" id="PF08292"/>
    </source>
</evidence>
<keyword evidence="4" id="KW-0804">Transcription</keyword>
<dbReference type="PANTHER" id="PTHR12709:SF1">
    <property type="entry name" value="DNA-DIRECTED RNA POLYMERASE III SUBUNIT RPC8"/>
    <property type="match status" value="1"/>
</dbReference>
<dbReference type="GO" id="GO:0005666">
    <property type="term" value="C:RNA polymerase III complex"/>
    <property type="evidence" value="ECO:0007669"/>
    <property type="project" value="UniProtKB-ARBA"/>
</dbReference>
<feature type="domain" description="RNA polymerase Rpb7-like N-terminal" evidence="9">
    <location>
        <begin position="8"/>
        <end position="64"/>
    </location>
</feature>
<keyword evidence="5" id="KW-0539">Nucleus</keyword>
<dbReference type="FunFam" id="3.30.1490.120:FF:000002">
    <property type="entry name" value="DNA-directed RNA polymerase III subunit RPC8"/>
    <property type="match status" value="1"/>
</dbReference>
<accession>A0A8H7PZV3</accession>
<dbReference type="GO" id="GO:0003677">
    <property type="term" value="F:DNA binding"/>
    <property type="evidence" value="ECO:0007669"/>
    <property type="project" value="InterPro"/>
</dbReference>
<evidence type="ECO:0000256" key="2">
    <source>
        <dbReference type="ARBA" id="ARBA00009307"/>
    </source>
</evidence>
<comment type="similarity">
    <text evidence="2">Belongs to the eukaryotic RPB7/RPC8 RNA polymerase subunit family.</text>
</comment>
<dbReference type="Gene3D" id="2.40.50.140">
    <property type="entry name" value="Nucleic acid-binding proteins"/>
    <property type="match status" value="1"/>
</dbReference>
<name>A0A8H7PZV3_MORIS</name>
<evidence type="ECO:0000313" key="11">
    <source>
        <dbReference type="EMBL" id="KAG2183303.1"/>
    </source>
</evidence>
<dbReference type="Pfam" id="PF03876">
    <property type="entry name" value="SHS2_Rpb7-N"/>
    <property type="match status" value="1"/>
</dbReference>
<evidence type="ECO:0000256" key="7">
    <source>
        <dbReference type="ARBA" id="ARBA00073027"/>
    </source>
</evidence>
<dbReference type="CDD" id="cd04330">
    <property type="entry name" value="RNAP_III_Rpc25_N"/>
    <property type="match status" value="1"/>
</dbReference>
<dbReference type="InterPro" id="IPR005576">
    <property type="entry name" value="Rpb7-like_N"/>
</dbReference>
<dbReference type="InterPro" id="IPR004519">
    <property type="entry name" value="RNAP_E/RPC8"/>
</dbReference>
<dbReference type="SUPFAM" id="SSF88798">
    <property type="entry name" value="N-terminal, heterodimerisation domain of RBP7 (RpoE)"/>
    <property type="match status" value="1"/>
</dbReference>
<dbReference type="InterPro" id="IPR013238">
    <property type="entry name" value="RNA_pol_III_Rbc25"/>
</dbReference>
<dbReference type="FunFam" id="2.40.50.140:FF:000221">
    <property type="entry name" value="DNA-directed RNA polymerase III subunit"/>
    <property type="match status" value="1"/>
</dbReference>
<dbReference type="PANTHER" id="PTHR12709">
    <property type="entry name" value="DNA-DIRECTED RNA POLYMERASE II, III"/>
    <property type="match status" value="1"/>
</dbReference>
<sequence>MFILAVLKDTIKIEPTDFRKPKHEAITDEINKKYANKVVQEVGLCVSLFDILEASEGVIHHGDGCSYVKAKFRMVVFRPFIGETLVGTIKSCSEIGVRVTMGFFDDIVIPPSHLQPGSTFDPEERVWVWTYEDDKLFMDIEEKIRFQILSEEFTDTTPTPTNIGPTGRRQSAADTTAINDLAANSTKIAPYSLTGTIAEDGLGLLSWWGSA</sequence>
<evidence type="ECO:0000256" key="6">
    <source>
        <dbReference type="ARBA" id="ARBA00072526"/>
    </source>
</evidence>
<feature type="domain" description="RNA polymerase III subunit Rpc25" evidence="10">
    <location>
        <begin position="83"/>
        <end position="208"/>
    </location>
</feature>
<dbReference type="SUPFAM" id="SSF50249">
    <property type="entry name" value="Nucleic acid-binding proteins"/>
    <property type="match status" value="1"/>
</dbReference>
<dbReference type="InterPro" id="IPR012340">
    <property type="entry name" value="NA-bd_OB-fold"/>
</dbReference>
<evidence type="ECO:0000259" key="9">
    <source>
        <dbReference type="Pfam" id="PF03876"/>
    </source>
</evidence>
<evidence type="ECO:0000313" key="12">
    <source>
        <dbReference type="Proteomes" id="UP000654370"/>
    </source>
</evidence>
<dbReference type="InterPro" id="IPR045113">
    <property type="entry name" value="Rpb7-like"/>
</dbReference>
<keyword evidence="12" id="KW-1185">Reference proteome</keyword>
<evidence type="ECO:0000256" key="1">
    <source>
        <dbReference type="ARBA" id="ARBA00004123"/>
    </source>
</evidence>
<dbReference type="GO" id="GO:0006384">
    <property type="term" value="P:transcription initiation at RNA polymerase III promoter"/>
    <property type="evidence" value="ECO:0007669"/>
    <property type="project" value="TreeGrafter"/>
</dbReference>
<evidence type="ECO:0000256" key="5">
    <source>
        <dbReference type="ARBA" id="ARBA00023242"/>
    </source>
</evidence>